<keyword evidence="2" id="KW-1185">Reference proteome</keyword>
<organism evidence="1 2">
    <name type="scientific">Vallitalea longa</name>
    <dbReference type="NCBI Taxonomy" id="2936439"/>
    <lineage>
        <taxon>Bacteria</taxon>
        <taxon>Bacillati</taxon>
        <taxon>Bacillota</taxon>
        <taxon>Clostridia</taxon>
        <taxon>Lachnospirales</taxon>
        <taxon>Vallitaleaceae</taxon>
        <taxon>Vallitalea</taxon>
    </lineage>
</organism>
<gene>
    <name evidence="1" type="ORF">SH1V18_15280</name>
</gene>
<name>A0A9W5YAZ0_9FIRM</name>
<comment type="caution">
    <text evidence="1">The sequence shown here is derived from an EMBL/GenBank/DDBJ whole genome shotgun (WGS) entry which is preliminary data.</text>
</comment>
<accession>A0A9W5YAZ0</accession>
<sequence length="100" mass="11530">MSKEAVKAKDNIYYQARIRASKFNESFKNRDLTAEQLNIHPSTLARYELGILPVNQEIVILMSELYNDPSLISWFCNNECLIGKLCYKKNVCNVIAIKDD</sequence>
<evidence type="ECO:0000313" key="1">
    <source>
        <dbReference type="EMBL" id="GKX29048.1"/>
    </source>
</evidence>
<protein>
    <submittedName>
        <fullName evidence="1">Uncharacterized protein</fullName>
    </submittedName>
</protein>
<proteinExistence type="predicted"/>
<dbReference type="RefSeq" id="WP_281814143.1">
    <property type="nucleotide sequence ID" value="NZ_BRLB01000002.1"/>
</dbReference>
<dbReference type="AlphaFoldDB" id="A0A9W5YAZ0"/>
<dbReference type="Proteomes" id="UP001144256">
    <property type="component" value="Unassembled WGS sequence"/>
</dbReference>
<evidence type="ECO:0000313" key="2">
    <source>
        <dbReference type="Proteomes" id="UP001144256"/>
    </source>
</evidence>
<dbReference type="CDD" id="cd00093">
    <property type="entry name" value="HTH_XRE"/>
    <property type="match status" value="1"/>
</dbReference>
<dbReference type="EMBL" id="BRLB01000002">
    <property type="protein sequence ID" value="GKX29048.1"/>
    <property type="molecule type" value="Genomic_DNA"/>
</dbReference>
<reference evidence="1" key="1">
    <citation type="submission" date="2022-06" db="EMBL/GenBank/DDBJ databases">
        <title>Vallitalea longa sp. nov., an anaerobic bacterium isolated from marine sediment.</title>
        <authorList>
            <person name="Hirano S."/>
            <person name="Terahara T."/>
            <person name="Mori K."/>
            <person name="Hamada M."/>
            <person name="Matsumoto R."/>
            <person name="Kobayashi T."/>
        </authorList>
    </citation>
    <scope>NUCLEOTIDE SEQUENCE</scope>
    <source>
        <strain evidence="1">SH18-1</strain>
    </source>
</reference>
<dbReference type="InterPro" id="IPR001387">
    <property type="entry name" value="Cro/C1-type_HTH"/>
</dbReference>